<dbReference type="NCBIfam" id="NF041083">
    <property type="entry name" value="thermosome_beta"/>
    <property type="match status" value="1"/>
</dbReference>
<evidence type="ECO:0000256" key="5">
    <source>
        <dbReference type="ARBA" id="ARBA00022741"/>
    </source>
</evidence>
<dbReference type="InterPro" id="IPR054827">
    <property type="entry name" value="thermosome_alpha"/>
</dbReference>
<dbReference type="CDD" id="cd03335">
    <property type="entry name" value="TCP1_alpha"/>
    <property type="match status" value="1"/>
</dbReference>
<evidence type="ECO:0000256" key="10">
    <source>
        <dbReference type="RuleBase" id="RU004187"/>
    </source>
</evidence>
<evidence type="ECO:0000256" key="2">
    <source>
        <dbReference type="ARBA" id="ARBA00008020"/>
    </source>
</evidence>
<dbReference type="Gene3D" id="3.50.7.10">
    <property type="entry name" value="GroEL"/>
    <property type="match status" value="1"/>
</dbReference>
<dbReference type="AlphaFoldDB" id="A0A811PSC1"/>
<dbReference type="PRINTS" id="PR00304">
    <property type="entry name" value="TCOMPLEXTCP1"/>
</dbReference>
<dbReference type="InterPro" id="IPR012715">
    <property type="entry name" value="Chap_CCT_alpha"/>
</dbReference>
<evidence type="ECO:0000256" key="7">
    <source>
        <dbReference type="ARBA" id="ARBA00023186"/>
    </source>
</evidence>
<dbReference type="InterPro" id="IPR053374">
    <property type="entry name" value="TCP-1_chaperonin"/>
</dbReference>
<dbReference type="InterPro" id="IPR027413">
    <property type="entry name" value="GROEL-like_equatorial_sf"/>
</dbReference>
<comment type="function">
    <text evidence="8">Molecular chaperone; assists the folding of proteins upon ATP hydrolysis. Known to play a role, in vitro, in the folding of actin and tubulin.</text>
</comment>
<evidence type="ECO:0000256" key="9">
    <source>
        <dbReference type="ARBA" id="ARBA00030049"/>
    </source>
</evidence>
<comment type="similarity">
    <text evidence="2 10">Belongs to the TCP-1 chaperonin family.</text>
</comment>
<dbReference type="InterPro" id="IPR002194">
    <property type="entry name" value="Chaperonin_TCP-1_CS"/>
</dbReference>
<organism evidence="11 12">
    <name type="scientific">Miscanthus lutarioriparius</name>
    <dbReference type="NCBI Taxonomy" id="422564"/>
    <lineage>
        <taxon>Eukaryota</taxon>
        <taxon>Viridiplantae</taxon>
        <taxon>Streptophyta</taxon>
        <taxon>Embryophyta</taxon>
        <taxon>Tracheophyta</taxon>
        <taxon>Spermatophyta</taxon>
        <taxon>Magnoliopsida</taxon>
        <taxon>Liliopsida</taxon>
        <taxon>Poales</taxon>
        <taxon>Poaceae</taxon>
        <taxon>PACMAD clade</taxon>
        <taxon>Panicoideae</taxon>
        <taxon>Andropogonodae</taxon>
        <taxon>Andropogoneae</taxon>
        <taxon>Saccharinae</taxon>
        <taxon>Miscanthus</taxon>
    </lineage>
</organism>
<dbReference type="GO" id="GO:0005737">
    <property type="term" value="C:cytoplasm"/>
    <property type="evidence" value="ECO:0007669"/>
    <property type="project" value="UniProtKB-SubCell"/>
</dbReference>
<dbReference type="Gene3D" id="3.30.260.10">
    <property type="entry name" value="TCP-1-like chaperonin intermediate domain"/>
    <property type="match status" value="1"/>
</dbReference>
<dbReference type="InterPro" id="IPR027410">
    <property type="entry name" value="TCP-1-like_intermed_sf"/>
</dbReference>
<keyword evidence="7 10" id="KW-0143">Chaperone</keyword>
<dbReference type="InterPro" id="IPR027409">
    <property type="entry name" value="GroEL-like_apical_dom_sf"/>
</dbReference>
<dbReference type="PROSITE" id="PS00750">
    <property type="entry name" value="TCP1_1"/>
    <property type="match status" value="1"/>
</dbReference>
<dbReference type="SUPFAM" id="SSF48592">
    <property type="entry name" value="GroEL equatorial domain-like"/>
    <property type="match status" value="1"/>
</dbReference>
<dbReference type="SUPFAM" id="SSF52029">
    <property type="entry name" value="GroEL apical domain-like"/>
    <property type="match status" value="1"/>
</dbReference>
<evidence type="ECO:0000256" key="8">
    <source>
        <dbReference type="ARBA" id="ARBA00024677"/>
    </source>
</evidence>
<dbReference type="NCBIfam" id="NF041082">
    <property type="entry name" value="thermosome_alpha"/>
    <property type="match status" value="1"/>
</dbReference>
<dbReference type="GO" id="GO:0016887">
    <property type="term" value="F:ATP hydrolysis activity"/>
    <property type="evidence" value="ECO:0007669"/>
    <property type="project" value="InterPro"/>
</dbReference>
<comment type="caution">
    <text evidence="11">The sequence shown here is derived from an EMBL/GenBank/DDBJ whole genome shotgun (WGS) entry which is preliminary data.</text>
</comment>
<dbReference type="SUPFAM" id="SSF54849">
    <property type="entry name" value="GroEL-intermediate domain like"/>
    <property type="match status" value="1"/>
</dbReference>
<evidence type="ECO:0000256" key="4">
    <source>
        <dbReference type="ARBA" id="ARBA00022490"/>
    </source>
</evidence>
<dbReference type="FunFam" id="3.50.7.10:FF:000009">
    <property type="entry name" value="T-complex protein 1 subunit alpha"/>
    <property type="match status" value="1"/>
</dbReference>
<dbReference type="EMBL" id="CAJGYO010000008">
    <property type="protein sequence ID" value="CAD6249160.1"/>
    <property type="molecule type" value="Genomic_DNA"/>
</dbReference>
<evidence type="ECO:0000313" key="11">
    <source>
        <dbReference type="EMBL" id="CAD6249160.1"/>
    </source>
</evidence>
<keyword evidence="5 10" id="KW-0547">Nucleotide-binding</keyword>
<dbReference type="NCBIfam" id="TIGR02340">
    <property type="entry name" value="chap_CCT_alpha"/>
    <property type="match status" value="1"/>
</dbReference>
<dbReference type="Gene3D" id="1.10.560.10">
    <property type="entry name" value="GroEL-like equatorial domain"/>
    <property type="match status" value="1"/>
</dbReference>
<reference evidence="11" key="1">
    <citation type="submission" date="2020-10" db="EMBL/GenBank/DDBJ databases">
        <authorList>
            <person name="Han B."/>
            <person name="Lu T."/>
            <person name="Zhao Q."/>
            <person name="Huang X."/>
            <person name="Zhao Y."/>
        </authorList>
    </citation>
    <scope>NUCLEOTIDE SEQUENCE</scope>
</reference>
<evidence type="ECO:0000256" key="3">
    <source>
        <dbReference type="ARBA" id="ARBA00014424"/>
    </source>
</evidence>
<evidence type="ECO:0000256" key="1">
    <source>
        <dbReference type="ARBA" id="ARBA00004496"/>
    </source>
</evidence>
<keyword evidence="12" id="KW-1185">Reference proteome</keyword>
<name>A0A811PSC1_9POAL</name>
<dbReference type="Pfam" id="PF00118">
    <property type="entry name" value="Cpn60_TCP1"/>
    <property type="match status" value="1"/>
</dbReference>
<dbReference type="GO" id="GO:0140662">
    <property type="term" value="F:ATP-dependent protein folding chaperone"/>
    <property type="evidence" value="ECO:0007669"/>
    <property type="project" value="InterPro"/>
</dbReference>
<keyword evidence="6 10" id="KW-0067">ATP-binding</keyword>
<dbReference type="FunFam" id="1.10.560.10:FF:000070">
    <property type="entry name" value="Uncharacterized protein"/>
    <property type="match status" value="1"/>
</dbReference>
<gene>
    <name evidence="11" type="ORF">NCGR_LOCUS33003</name>
</gene>
<dbReference type="PROSITE" id="PS00995">
    <property type="entry name" value="TCP1_3"/>
    <property type="match status" value="1"/>
</dbReference>
<comment type="subcellular location">
    <subcellularLocation>
        <location evidence="1">Cytoplasm</location>
    </subcellularLocation>
</comment>
<dbReference type="GO" id="GO:0051082">
    <property type="term" value="F:unfolded protein binding"/>
    <property type="evidence" value="ECO:0007669"/>
    <property type="project" value="InterPro"/>
</dbReference>
<evidence type="ECO:0000313" key="12">
    <source>
        <dbReference type="Proteomes" id="UP000604825"/>
    </source>
</evidence>
<accession>A0A811PSC1</accession>
<evidence type="ECO:0000256" key="6">
    <source>
        <dbReference type="ARBA" id="ARBA00022840"/>
    </source>
</evidence>
<proteinExistence type="inferred from homology"/>
<dbReference type="OrthoDB" id="10248520at2759"/>
<dbReference type="GO" id="GO:0005524">
    <property type="term" value="F:ATP binding"/>
    <property type="evidence" value="ECO:0007669"/>
    <property type="project" value="UniProtKB-KW"/>
</dbReference>
<dbReference type="PANTHER" id="PTHR11353">
    <property type="entry name" value="CHAPERONIN"/>
    <property type="match status" value="1"/>
</dbReference>
<keyword evidence="4" id="KW-0963">Cytoplasm</keyword>
<dbReference type="PROSITE" id="PS00751">
    <property type="entry name" value="TCP1_2"/>
    <property type="match status" value="1"/>
</dbReference>
<dbReference type="Proteomes" id="UP000604825">
    <property type="component" value="Unassembled WGS sequence"/>
</dbReference>
<dbReference type="InterPro" id="IPR002423">
    <property type="entry name" value="Cpn60/GroEL/TCP-1"/>
</dbReference>
<dbReference type="InterPro" id="IPR017998">
    <property type="entry name" value="Chaperone_TCP-1"/>
</dbReference>
<sequence length="539" mass="58625">MAITAQTPDILGERQSGQDVRTQNVMACGAVANIVKSSLGPVGLDKMLVDDIGDVTITNDGATILKMLEVEHPAAKVLVELAELQDREVGDGTTSVVIIAAELLKRGNDLVKNKIHPTSIISGYRLAMREACKYVEEKLAVKVDKLGKDSLINSAKTSMSSKLINSDSDFFATLVVEAVQAVKTTNAKGEVKYPIKSINILKAHGKSVKDSYLLNGYALNTGRAAQGMPTRVTPARIACLDFNLQKTKMQLGVQVLVTDPRELEKIRQRESDIMKERIEKILKAGANVVLTTKGIDDMSLKYFVEAGAIAVRRVRKEGMLPKPLVSTFADMEGEETFDSSFLGHADEVVEERIADDDVILVKGTKNSSAVSIILRGANDFMLDEIDRSLHDALCIVKRTLESNMVVAGGGAVEAALSVYLENLATTLGSREQLAIAEFAESLLIIPKVLSVNAAKDATELVAKLRAYHHTAQTKADKQHYSSMGLDLSKGIIRNNLEYGVIEPSMSKVKIIQFATEAAITILRIDDMIKLTKEEGNEEE</sequence>
<protein>
    <recommendedName>
        <fullName evidence="3">T-complex protein 1 subunit alpha</fullName>
    </recommendedName>
    <alternativeName>
        <fullName evidence="9">CCT-alpha</fullName>
    </alternativeName>
</protein>